<feature type="compositionally biased region" description="Basic and acidic residues" evidence="1">
    <location>
        <begin position="16"/>
        <end position="26"/>
    </location>
</feature>
<protein>
    <submittedName>
        <fullName evidence="2">Uncharacterized protein</fullName>
    </submittedName>
</protein>
<feature type="compositionally biased region" description="Polar residues" evidence="1">
    <location>
        <begin position="1"/>
        <end position="15"/>
    </location>
</feature>
<reference evidence="2 3" key="1">
    <citation type="submission" date="2012-06" db="EMBL/GenBank/DDBJ databases">
        <title>Finished chromosome of genome of Microcoleus sp. PCC 7113.</title>
        <authorList>
            <consortium name="US DOE Joint Genome Institute"/>
            <person name="Gugger M."/>
            <person name="Coursin T."/>
            <person name="Rippka R."/>
            <person name="Tandeau De Marsac N."/>
            <person name="Huntemann M."/>
            <person name="Wei C.-L."/>
            <person name="Han J."/>
            <person name="Detter J.C."/>
            <person name="Han C."/>
            <person name="Tapia R."/>
            <person name="Chen A."/>
            <person name="Kyrpides N."/>
            <person name="Mavromatis K."/>
            <person name="Markowitz V."/>
            <person name="Szeto E."/>
            <person name="Ivanova N."/>
            <person name="Pagani I."/>
            <person name="Pati A."/>
            <person name="Goodwin L."/>
            <person name="Nordberg H.P."/>
            <person name="Cantor M.N."/>
            <person name="Hua S.X."/>
            <person name="Woyke T."/>
            <person name="Kerfeld C.A."/>
        </authorList>
    </citation>
    <scope>NUCLEOTIDE SEQUENCE [LARGE SCALE GENOMIC DNA]</scope>
    <source>
        <strain evidence="2 3">PCC 7113</strain>
    </source>
</reference>
<evidence type="ECO:0000256" key="1">
    <source>
        <dbReference type="SAM" id="MobiDB-lite"/>
    </source>
</evidence>
<proteinExistence type="predicted"/>
<keyword evidence="3" id="KW-1185">Reference proteome</keyword>
<organism evidence="2 3">
    <name type="scientific">Allocoleopsis franciscana PCC 7113</name>
    <dbReference type="NCBI Taxonomy" id="1173027"/>
    <lineage>
        <taxon>Bacteria</taxon>
        <taxon>Bacillati</taxon>
        <taxon>Cyanobacteriota</taxon>
        <taxon>Cyanophyceae</taxon>
        <taxon>Coleofasciculales</taxon>
        <taxon>Coleofasciculaceae</taxon>
        <taxon>Allocoleopsis</taxon>
        <taxon>Allocoleopsis franciscana</taxon>
    </lineage>
</organism>
<dbReference type="AlphaFoldDB" id="K9WJP3"/>
<sequence>MIQQEELQKPTQFQEQVERARFRQTDTIDNVVD</sequence>
<dbReference type="EMBL" id="CP003630">
    <property type="protein sequence ID" value="AFZ20605.1"/>
    <property type="molecule type" value="Genomic_DNA"/>
</dbReference>
<evidence type="ECO:0000313" key="2">
    <source>
        <dbReference type="EMBL" id="AFZ20605.1"/>
    </source>
</evidence>
<accession>K9WJP3</accession>
<dbReference type="HOGENOM" id="CLU_3382727_0_0_3"/>
<evidence type="ECO:0000313" key="3">
    <source>
        <dbReference type="Proteomes" id="UP000010471"/>
    </source>
</evidence>
<dbReference type="KEGG" id="mic:Mic7113_4944"/>
<dbReference type="STRING" id="1173027.Mic7113_4944"/>
<gene>
    <name evidence="2" type="ORF">Mic7113_4944</name>
</gene>
<feature type="region of interest" description="Disordered" evidence="1">
    <location>
        <begin position="1"/>
        <end position="33"/>
    </location>
</feature>
<name>K9WJP3_9CYAN</name>
<dbReference type="Proteomes" id="UP000010471">
    <property type="component" value="Chromosome"/>
</dbReference>